<dbReference type="Pfam" id="PF00658">
    <property type="entry name" value="MLLE"/>
    <property type="match status" value="1"/>
</dbReference>
<dbReference type="PROSITE" id="PS51309">
    <property type="entry name" value="PABC"/>
    <property type="match status" value="1"/>
</dbReference>
<evidence type="ECO:0000259" key="2">
    <source>
        <dbReference type="PROSITE" id="PS51309"/>
    </source>
</evidence>
<dbReference type="EMBL" id="JBICBT010001198">
    <property type="protein sequence ID" value="KAL3078715.1"/>
    <property type="molecule type" value="Genomic_DNA"/>
</dbReference>
<dbReference type="InterPro" id="IPR036053">
    <property type="entry name" value="PABP-dom"/>
</dbReference>
<feature type="compositionally biased region" description="Low complexity" evidence="1">
    <location>
        <begin position="87"/>
        <end position="97"/>
    </location>
</feature>
<comment type="caution">
    <text evidence="3">The sequence shown here is derived from an EMBL/GenBank/DDBJ whole genome shotgun (WGS) entry which is preliminary data.</text>
</comment>
<protein>
    <recommendedName>
        <fullName evidence="2">PABC domain-containing protein</fullName>
    </recommendedName>
</protein>
<name>A0ABD2IMC4_9BILA</name>
<dbReference type="Proteomes" id="UP001620626">
    <property type="component" value="Unassembled WGS sequence"/>
</dbReference>
<evidence type="ECO:0000256" key="1">
    <source>
        <dbReference type="SAM" id="MobiDB-lite"/>
    </source>
</evidence>
<evidence type="ECO:0000313" key="3">
    <source>
        <dbReference type="EMBL" id="KAL3078715.1"/>
    </source>
</evidence>
<organism evidence="3 4">
    <name type="scientific">Heterodera trifolii</name>
    <dbReference type="NCBI Taxonomy" id="157864"/>
    <lineage>
        <taxon>Eukaryota</taxon>
        <taxon>Metazoa</taxon>
        <taxon>Ecdysozoa</taxon>
        <taxon>Nematoda</taxon>
        <taxon>Chromadorea</taxon>
        <taxon>Rhabditida</taxon>
        <taxon>Tylenchina</taxon>
        <taxon>Tylenchomorpha</taxon>
        <taxon>Tylenchoidea</taxon>
        <taxon>Heteroderidae</taxon>
        <taxon>Heteroderinae</taxon>
        <taxon>Heterodera</taxon>
    </lineage>
</organism>
<dbReference type="InterPro" id="IPR002004">
    <property type="entry name" value="PABP_HYD_C"/>
</dbReference>
<sequence>MRMQNPAGIMGTMYAPASGGFFLPQALQNQRAAPFMQTPNLSGAQMRGAVPLWNNMGGFRWCLYIGQNLCTAQMFFFQLQGQPRGMQQQQQQAQQPQIAYSSYPQQQSRGGMTPQMGGGASGGGANAGHVIASATHQEPLNTQLLTEANITAQKQMLNERLYAMVARCFRDGDVEKIGKITGMLLEMENVEIVLLLGDEEMLRLRVDEAATVLYQATEQKEAQ</sequence>
<dbReference type="SUPFAM" id="SSF63570">
    <property type="entry name" value="PABC (PABP) domain"/>
    <property type="match status" value="1"/>
</dbReference>
<gene>
    <name evidence="3" type="ORF">niasHT_035484</name>
</gene>
<keyword evidence="4" id="KW-1185">Reference proteome</keyword>
<proteinExistence type="predicted"/>
<evidence type="ECO:0000313" key="4">
    <source>
        <dbReference type="Proteomes" id="UP001620626"/>
    </source>
</evidence>
<reference evidence="3 4" key="1">
    <citation type="submission" date="2024-10" db="EMBL/GenBank/DDBJ databases">
        <authorList>
            <person name="Kim D."/>
        </authorList>
    </citation>
    <scope>NUCLEOTIDE SEQUENCE [LARGE SCALE GENOMIC DNA]</scope>
    <source>
        <strain evidence="3">BH-2024</strain>
    </source>
</reference>
<accession>A0ABD2IMC4</accession>
<feature type="domain" description="PABC" evidence="2">
    <location>
        <begin position="137"/>
        <end position="218"/>
    </location>
</feature>
<dbReference type="Gene3D" id="1.10.1900.10">
    <property type="entry name" value="c-terminal domain of poly(a) binding protein"/>
    <property type="match status" value="1"/>
</dbReference>
<feature type="compositionally biased region" description="Gly residues" evidence="1">
    <location>
        <begin position="116"/>
        <end position="126"/>
    </location>
</feature>
<feature type="region of interest" description="Disordered" evidence="1">
    <location>
        <begin position="87"/>
        <end position="127"/>
    </location>
</feature>
<dbReference type="SMART" id="SM00517">
    <property type="entry name" value="PolyA"/>
    <property type="match status" value="1"/>
</dbReference>
<dbReference type="AlphaFoldDB" id="A0ABD2IMC4"/>
<feature type="compositionally biased region" description="Polar residues" evidence="1">
    <location>
        <begin position="98"/>
        <end position="110"/>
    </location>
</feature>